<protein>
    <submittedName>
        <fullName evidence="1">Uncharacterized protein</fullName>
    </submittedName>
</protein>
<name>A0ABP8KWH4_9MICO</name>
<proteinExistence type="predicted"/>
<keyword evidence="2" id="KW-1185">Reference proteome</keyword>
<evidence type="ECO:0000313" key="2">
    <source>
        <dbReference type="Proteomes" id="UP001500622"/>
    </source>
</evidence>
<comment type="caution">
    <text evidence="1">The sequence shown here is derived from an EMBL/GenBank/DDBJ whole genome shotgun (WGS) entry which is preliminary data.</text>
</comment>
<dbReference type="Proteomes" id="UP001500622">
    <property type="component" value="Unassembled WGS sequence"/>
</dbReference>
<sequence length="60" mass="7140">MSRHEHEDERQVRRQIFLLSWQVRRRARDRQARLVARRLDQMAVRAQMAAAGGLRTEGGR</sequence>
<organism evidence="1 2">
    <name type="scientific">Georgenia halophila</name>
    <dbReference type="NCBI Taxonomy" id="620889"/>
    <lineage>
        <taxon>Bacteria</taxon>
        <taxon>Bacillati</taxon>
        <taxon>Actinomycetota</taxon>
        <taxon>Actinomycetes</taxon>
        <taxon>Micrococcales</taxon>
        <taxon>Bogoriellaceae</taxon>
        <taxon>Georgenia</taxon>
    </lineage>
</organism>
<dbReference type="RefSeq" id="WP_345215027.1">
    <property type="nucleotide sequence ID" value="NZ_BAABGN010000002.1"/>
</dbReference>
<accession>A0ABP8KWH4</accession>
<dbReference type="EMBL" id="BAABGN010000002">
    <property type="protein sequence ID" value="GAA4417604.1"/>
    <property type="molecule type" value="Genomic_DNA"/>
</dbReference>
<gene>
    <name evidence="1" type="ORF">GCM10023169_06250</name>
</gene>
<reference evidence="2" key="1">
    <citation type="journal article" date="2019" name="Int. J. Syst. Evol. Microbiol.">
        <title>The Global Catalogue of Microorganisms (GCM) 10K type strain sequencing project: providing services to taxonomists for standard genome sequencing and annotation.</title>
        <authorList>
            <consortium name="The Broad Institute Genomics Platform"/>
            <consortium name="The Broad Institute Genome Sequencing Center for Infectious Disease"/>
            <person name="Wu L."/>
            <person name="Ma J."/>
        </authorList>
    </citation>
    <scope>NUCLEOTIDE SEQUENCE [LARGE SCALE GENOMIC DNA]</scope>
    <source>
        <strain evidence="2">JCM 17810</strain>
    </source>
</reference>
<evidence type="ECO:0000313" key="1">
    <source>
        <dbReference type="EMBL" id="GAA4417604.1"/>
    </source>
</evidence>